<evidence type="ECO:0000313" key="2">
    <source>
        <dbReference type="EMBL" id="MEF3365443.1"/>
    </source>
</evidence>
<protein>
    <recommendedName>
        <fullName evidence="4">Tat pathway signal protein</fullName>
    </recommendedName>
</protein>
<evidence type="ECO:0008006" key="4">
    <source>
        <dbReference type="Google" id="ProtNLM"/>
    </source>
</evidence>
<gene>
    <name evidence="2" type="ORF">V3H18_02730</name>
</gene>
<proteinExistence type="predicted"/>
<feature type="chain" id="PRO_5045452243" description="Tat pathway signal protein" evidence="1">
    <location>
        <begin position="27"/>
        <end position="131"/>
    </location>
</feature>
<organism evidence="2 3">
    <name type="scientific">Methylocystis borbori</name>
    <dbReference type="NCBI Taxonomy" id="3118750"/>
    <lineage>
        <taxon>Bacteria</taxon>
        <taxon>Pseudomonadati</taxon>
        <taxon>Pseudomonadota</taxon>
        <taxon>Alphaproteobacteria</taxon>
        <taxon>Hyphomicrobiales</taxon>
        <taxon>Methylocystaceae</taxon>
        <taxon>Methylocystis</taxon>
    </lineage>
</organism>
<dbReference type="Proteomes" id="UP001350748">
    <property type="component" value="Unassembled WGS sequence"/>
</dbReference>
<evidence type="ECO:0000313" key="3">
    <source>
        <dbReference type="Proteomes" id="UP001350748"/>
    </source>
</evidence>
<accession>A0ABU7XDH5</accession>
<feature type="signal peptide" evidence="1">
    <location>
        <begin position="1"/>
        <end position="26"/>
    </location>
</feature>
<keyword evidence="1" id="KW-0732">Signal</keyword>
<reference evidence="2 3" key="1">
    <citation type="submission" date="2024-02" db="EMBL/GenBank/DDBJ databases">
        <authorList>
            <person name="Grouzdev D."/>
        </authorList>
    </citation>
    <scope>NUCLEOTIDE SEQUENCE [LARGE SCALE GENOMIC DNA]</scope>
    <source>
        <strain evidence="2 3">9N</strain>
    </source>
</reference>
<comment type="caution">
    <text evidence="2">The sequence shown here is derived from an EMBL/GenBank/DDBJ whole genome shotgun (WGS) entry which is preliminary data.</text>
</comment>
<dbReference type="RefSeq" id="WP_332080349.1">
    <property type="nucleotide sequence ID" value="NZ_JAZHYN010000005.1"/>
</dbReference>
<keyword evidence="3" id="KW-1185">Reference proteome</keyword>
<evidence type="ECO:0000256" key="1">
    <source>
        <dbReference type="SAM" id="SignalP"/>
    </source>
</evidence>
<dbReference type="EMBL" id="JAZHYN010000005">
    <property type="protein sequence ID" value="MEF3365443.1"/>
    <property type="molecule type" value="Genomic_DNA"/>
</dbReference>
<name>A0ABU7XDH5_9HYPH</name>
<sequence>MTTGKRIVAAALGGALWLAASSGLVAGDAWSPQTMRPLMATSFDAGSKHLVSYFVGADNGCRLTVMVIDSASAELETPATEATRLVVTVADGKAAHFDTPVGKSLRFTCVSGARAMNVEHMNRLAAYPIAE</sequence>